<organism evidence="6 7">
    <name type="scientific">Fimbriiglobus ruber</name>
    <dbReference type="NCBI Taxonomy" id="1908690"/>
    <lineage>
        <taxon>Bacteria</taxon>
        <taxon>Pseudomonadati</taxon>
        <taxon>Planctomycetota</taxon>
        <taxon>Planctomycetia</taxon>
        <taxon>Gemmatales</taxon>
        <taxon>Gemmataceae</taxon>
        <taxon>Fimbriiglobus</taxon>
    </lineage>
</organism>
<accession>A0A225DM62</accession>
<name>A0A225DM62_9BACT</name>
<dbReference type="AlphaFoldDB" id="A0A225DM62"/>
<evidence type="ECO:0000313" key="6">
    <source>
        <dbReference type="EMBL" id="OWK38299.1"/>
    </source>
</evidence>
<dbReference type="SMART" id="SM00062">
    <property type="entry name" value="PBPb"/>
    <property type="match status" value="1"/>
</dbReference>
<dbReference type="SUPFAM" id="SSF53850">
    <property type="entry name" value="Periplasmic binding protein-like II"/>
    <property type="match status" value="1"/>
</dbReference>
<gene>
    <name evidence="6" type="ORF">FRUB_07419</name>
</gene>
<dbReference type="PANTHER" id="PTHR30024:SF47">
    <property type="entry name" value="TAURINE-BINDING PERIPLASMIC PROTEIN"/>
    <property type="match status" value="1"/>
</dbReference>
<dbReference type="GO" id="GO:0042597">
    <property type="term" value="C:periplasmic space"/>
    <property type="evidence" value="ECO:0007669"/>
    <property type="project" value="UniProtKB-SubCell"/>
</dbReference>
<evidence type="ECO:0000256" key="3">
    <source>
        <dbReference type="ARBA" id="ARBA00022729"/>
    </source>
</evidence>
<dbReference type="OrthoDB" id="9802202at2"/>
<feature type="chain" id="PRO_5012917442" evidence="4">
    <location>
        <begin position="27"/>
        <end position="388"/>
    </location>
</feature>
<dbReference type="InterPro" id="IPR001638">
    <property type="entry name" value="Solute-binding_3/MltF_N"/>
</dbReference>
<dbReference type="Proteomes" id="UP000214646">
    <property type="component" value="Unassembled WGS sequence"/>
</dbReference>
<proteinExistence type="inferred from homology"/>
<reference evidence="7" key="1">
    <citation type="submission" date="2017-06" db="EMBL/GenBank/DDBJ databases">
        <title>Genome analysis of Fimbriiglobus ruber SP5, the first member of the order Planctomycetales with confirmed chitinolytic capability.</title>
        <authorList>
            <person name="Ravin N.V."/>
            <person name="Rakitin A.L."/>
            <person name="Ivanova A.A."/>
            <person name="Beletsky A.V."/>
            <person name="Kulichevskaya I.S."/>
            <person name="Mardanov A.V."/>
            <person name="Dedysh S.N."/>
        </authorList>
    </citation>
    <scope>NUCLEOTIDE SEQUENCE [LARGE SCALE GENOMIC DNA]</scope>
    <source>
        <strain evidence="7">SP5</strain>
    </source>
</reference>
<dbReference type="RefSeq" id="WP_088258126.1">
    <property type="nucleotide sequence ID" value="NZ_NIDE01000014.1"/>
</dbReference>
<evidence type="ECO:0000256" key="1">
    <source>
        <dbReference type="ARBA" id="ARBA00004418"/>
    </source>
</evidence>
<keyword evidence="7" id="KW-1185">Reference proteome</keyword>
<sequence>MLGTHARSVRRAFFAAGILAAAVALAAPIGCGRNQNAAAPAPGEPTKVKVAYLGLTCEAPIFVAHEKGLFKEENLDVELVKTDWDGLREGLASGQFDANHTLIMYLLKAIEKNSDIKITGGIHTGCLRLQVGVKSEIKSPAELKGKKIGVPTHIGSPPYMFASRVLAANGIDPSQEAKQVTWLAFPPDALAKAIEDGRIDAVATSDPIGTILVGKGIVRTIADQATDAPYSEEYCCATVVSGQLVKKNPGAAAAVTRAMLKASKWVEANPKASAEMAVEKKYIAASAEINAQALSHLRYIPGVAKCQRSIESAAAEMKKAKLLNEATDPVALSKRAWVDLEGVTDERVLAMKVERIEGGGRPALLAPREFAALFDMRKLCCGCCCLGE</sequence>
<evidence type="ECO:0000259" key="5">
    <source>
        <dbReference type="SMART" id="SM00062"/>
    </source>
</evidence>
<feature type="signal peptide" evidence="4">
    <location>
        <begin position="1"/>
        <end position="26"/>
    </location>
</feature>
<comment type="similarity">
    <text evidence="2">Belongs to the bacterial solute-binding protein SsuA/TauA family.</text>
</comment>
<evidence type="ECO:0000256" key="2">
    <source>
        <dbReference type="ARBA" id="ARBA00010742"/>
    </source>
</evidence>
<evidence type="ECO:0000256" key="4">
    <source>
        <dbReference type="SAM" id="SignalP"/>
    </source>
</evidence>
<protein>
    <submittedName>
        <fullName evidence="6">ABC-type nitrate/sulfonate/bicarbonate transport system, periplasmic component</fullName>
    </submittedName>
</protein>
<comment type="subcellular location">
    <subcellularLocation>
        <location evidence="1">Periplasm</location>
    </subcellularLocation>
</comment>
<comment type="caution">
    <text evidence="6">The sequence shown here is derived from an EMBL/GenBank/DDBJ whole genome shotgun (WGS) entry which is preliminary data.</text>
</comment>
<keyword evidence="3 4" id="KW-0732">Signal</keyword>
<evidence type="ECO:0000313" key="7">
    <source>
        <dbReference type="Proteomes" id="UP000214646"/>
    </source>
</evidence>
<dbReference type="PANTHER" id="PTHR30024">
    <property type="entry name" value="ALIPHATIC SULFONATES-BINDING PROTEIN-RELATED"/>
    <property type="match status" value="1"/>
</dbReference>
<dbReference type="EMBL" id="NIDE01000014">
    <property type="protein sequence ID" value="OWK38299.1"/>
    <property type="molecule type" value="Genomic_DNA"/>
</dbReference>
<feature type="domain" description="Solute-binding protein family 3/N-terminal" evidence="5">
    <location>
        <begin position="47"/>
        <end position="269"/>
    </location>
</feature>
<dbReference type="Pfam" id="PF13379">
    <property type="entry name" value="NMT1_2"/>
    <property type="match status" value="1"/>
</dbReference>
<dbReference type="Gene3D" id="3.40.190.10">
    <property type="entry name" value="Periplasmic binding protein-like II"/>
    <property type="match status" value="2"/>
</dbReference>